<keyword evidence="3" id="KW-1185">Reference proteome</keyword>
<protein>
    <submittedName>
        <fullName evidence="2">Uncharacterized protein</fullName>
    </submittedName>
</protein>
<dbReference type="EnsemblMetazoa" id="LLOJ004888-RA">
    <property type="protein sequence ID" value="LLOJ004888-PA"/>
    <property type="gene ID" value="LLOJ004888"/>
</dbReference>
<organism evidence="2 3">
    <name type="scientific">Lutzomyia longipalpis</name>
    <name type="common">Sand fly</name>
    <dbReference type="NCBI Taxonomy" id="7200"/>
    <lineage>
        <taxon>Eukaryota</taxon>
        <taxon>Metazoa</taxon>
        <taxon>Ecdysozoa</taxon>
        <taxon>Arthropoda</taxon>
        <taxon>Hexapoda</taxon>
        <taxon>Insecta</taxon>
        <taxon>Pterygota</taxon>
        <taxon>Neoptera</taxon>
        <taxon>Endopterygota</taxon>
        <taxon>Diptera</taxon>
        <taxon>Nematocera</taxon>
        <taxon>Psychodoidea</taxon>
        <taxon>Psychodidae</taxon>
        <taxon>Lutzomyia</taxon>
        <taxon>Lutzomyia</taxon>
    </lineage>
</organism>
<feature type="region of interest" description="Disordered" evidence="1">
    <location>
        <begin position="56"/>
        <end position="75"/>
    </location>
</feature>
<evidence type="ECO:0000313" key="3">
    <source>
        <dbReference type="Proteomes" id="UP000092461"/>
    </source>
</evidence>
<sequence>MGSCMSCHEKTYDLPFPSSNNIEMKVFNQEGGNEEPAVPIEDAGDKLVNVELPECPEEPPDMADEAAGGDFQKEPAEKKARITIYRSYFHPRILMGSKKAPAEATAAPPTTPTMD</sequence>
<dbReference type="Proteomes" id="UP000092461">
    <property type="component" value="Unassembled WGS sequence"/>
</dbReference>
<dbReference type="VEuPathDB" id="VectorBase:LLOJ004888"/>
<name>A0A1B0CJU9_LUTLO</name>
<reference evidence="2" key="1">
    <citation type="submission" date="2020-05" db="UniProtKB">
        <authorList>
            <consortium name="EnsemblMetazoa"/>
        </authorList>
    </citation>
    <scope>IDENTIFICATION</scope>
    <source>
        <strain evidence="2">Jacobina</strain>
    </source>
</reference>
<evidence type="ECO:0000256" key="1">
    <source>
        <dbReference type="SAM" id="MobiDB-lite"/>
    </source>
</evidence>
<evidence type="ECO:0000313" key="2">
    <source>
        <dbReference type="EnsemblMetazoa" id="LLOJ004888-PA"/>
    </source>
</evidence>
<accession>A0A1B0CJU9</accession>
<proteinExistence type="predicted"/>
<dbReference type="AlphaFoldDB" id="A0A1B0CJU9"/>
<dbReference type="EMBL" id="AJWK01015417">
    <property type="status" value="NOT_ANNOTATED_CDS"/>
    <property type="molecule type" value="Genomic_DNA"/>
</dbReference>